<evidence type="ECO:0000256" key="2">
    <source>
        <dbReference type="PROSITE-ProRule" id="PRU00124"/>
    </source>
</evidence>
<reference evidence="6" key="1">
    <citation type="submission" date="2021-06" db="EMBL/GenBank/DDBJ databases">
        <authorList>
            <person name="Hodson N. C."/>
            <person name="Mongue J. A."/>
            <person name="Jaron S. K."/>
        </authorList>
    </citation>
    <scope>NUCLEOTIDE SEQUENCE</scope>
</reference>
<feature type="chain" id="PRO_5035271088" evidence="5">
    <location>
        <begin position="21"/>
        <end position="394"/>
    </location>
</feature>
<sequence>MKGFIFVASLIIFVTDGASSQQKWNPKEIALSSTNPSQTVTIDSKATEFIFMVAPETRELYGRARYTIDVFIDELNCTTNNQDKEPSYLLFDSESGEVSIPSFTKCAVLKKDELPAFQFNNGSNLGADKIRVKPVGAKWSRENYGIIRAELKITRQIILGDETPQVDIQIDPTIDYEILSAQGSKFCSQRTDFKCSVSMTVFGRFNFQEEGLGGLKYTVTDSEGVKSEVMWSSRKTRTSMESLDSMKFELVGEQKDKLNTSVTVNLQLYSDETHRCPSGYFTCDKTRGKDKNSASCIPYSWRCDGRYNCPSESDESIDECQNYCDYVYTYSGWSLAWAVLTLVLMLSGLILVMHAIRRVCLRRPVPRPRTNANSEAYPTKDVPPTYQQATHNRI</sequence>
<dbReference type="Proteomes" id="UP000708208">
    <property type="component" value="Unassembled WGS sequence"/>
</dbReference>
<proteinExistence type="predicted"/>
<keyword evidence="5" id="KW-0732">Signal</keyword>
<dbReference type="InterPro" id="IPR023415">
    <property type="entry name" value="LDLR_class-A_CS"/>
</dbReference>
<evidence type="ECO:0000313" key="7">
    <source>
        <dbReference type="Proteomes" id="UP000708208"/>
    </source>
</evidence>
<dbReference type="PROSITE" id="PS01209">
    <property type="entry name" value="LDLRA_1"/>
    <property type="match status" value="1"/>
</dbReference>
<evidence type="ECO:0000256" key="3">
    <source>
        <dbReference type="SAM" id="MobiDB-lite"/>
    </source>
</evidence>
<dbReference type="AlphaFoldDB" id="A0A8J2JPE4"/>
<evidence type="ECO:0000256" key="5">
    <source>
        <dbReference type="SAM" id="SignalP"/>
    </source>
</evidence>
<keyword evidence="7" id="KW-1185">Reference proteome</keyword>
<keyword evidence="4" id="KW-1133">Transmembrane helix</keyword>
<evidence type="ECO:0000256" key="4">
    <source>
        <dbReference type="SAM" id="Phobius"/>
    </source>
</evidence>
<gene>
    <name evidence="6" type="ORF">AFUS01_LOCUS11944</name>
</gene>
<feature type="transmembrane region" description="Helical" evidence="4">
    <location>
        <begin position="330"/>
        <end position="353"/>
    </location>
</feature>
<dbReference type="Pfam" id="PF00057">
    <property type="entry name" value="Ldl_recept_a"/>
    <property type="match status" value="1"/>
</dbReference>
<keyword evidence="4" id="KW-0472">Membrane</keyword>
<dbReference type="SMART" id="SM00192">
    <property type="entry name" value="LDLa"/>
    <property type="match status" value="1"/>
</dbReference>
<accession>A0A8J2JPE4</accession>
<dbReference type="CDD" id="cd00112">
    <property type="entry name" value="LDLa"/>
    <property type="match status" value="1"/>
</dbReference>
<evidence type="ECO:0000256" key="1">
    <source>
        <dbReference type="ARBA" id="ARBA00023157"/>
    </source>
</evidence>
<keyword evidence="4" id="KW-0812">Transmembrane</keyword>
<organism evidence="6 7">
    <name type="scientific">Allacma fusca</name>
    <dbReference type="NCBI Taxonomy" id="39272"/>
    <lineage>
        <taxon>Eukaryota</taxon>
        <taxon>Metazoa</taxon>
        <taxon>Ecdysozoa</taxon>
        <taxon>Arthropoda</taxon>
        <taxon>Hexapoda</taxon>
        <taxon>Collembola</taxon>
        <taxon>Symphypleona</taxon>
        <taxon>Sminthuridae</taxon>
        <taxon>Allacma</taxon>
    </lineage>
</organism>
<comment type="caution">
    <text evidence="2">Lacks conserved residue(s) required for the propagation of feature annotation.</text>
</comment>
<name>A0A8J2JPE4_9HEXA</name>
<feature type="region of interest" description="Disordered" evidence="3">
    <location>
        <begin position="370"/>
        <end position="394"/>
    </location>
</feature>
<evidence type="ECO:0000313" key="6">
    <source>
        <dbReference type="EMBL" id="CAG7722833.1"/>
    </source>
</evidence>
<feature type="compositionally biased region" description="Polar residues" evidence="3">
    <location>
        <begin position="385"/>
        <end position="394"/>
    </location>
</feature>
<keyword evidence="1" id="KW-1015">Disulfide bond</keyword>
<dbReference type="EMBL" id="CAJVCH010092815">
    <property type="protein sequence ID" value="CAG7722833.1"/>
    <property type="molecule type" value="Genomic_DNA"/>
</dbReference>
<dbReference type="InterPro" id="IPR002172">
    <property type="entry name" value="LDrepeatLR_classA_rpt"/>
</dbReference>
<feature type="signal peptide" evidence="5">
    <location>
        <begin position="1"/>
        <end position="20"/>
    </location>
</feature>
<dbReference type="PROSITE" id="PS50068">
    <property type="entry name" value="LDLRA_2"/>
    <property type="match status" value="1"/>
</dbReference>
<comment type="caution">
    <text evidence="6">The sequence shown here is derived from an EMBL/GenBank/DDBJ whole genome shotgun (WGS) entry which is preliminary data.</text>
</comment>
<protein>
    <submittedName>
        <fullName evidence="6">Uncharacterized protein</fullName>
    </submittedName>
</protein>